<dbReference type="AlphaFoldDB" id="A0A936NBF7"/>
<dbReference type="Proteomes" id="UP000727993">
    <property type="component" value="Unassembled WGS sequence"/>
</dbReference>
<gene>
    <name evidence="1" type="ORF">IPN02_08645</name>
</gene>
<evidence type="ECO:0000313" key="2">
    <source>
        <dbReference type="Proteomes" id="UP000727993"/>
    </source>
</evidence>
<evidence type="ECO:0000313" key="1">
    <source>
        <dbReference type="EMBL" id="MBK9296890.1"/>
    </source>
</evidence>
<accession>A0A936NBF7</accession>
<proteinExistence type="predicted"/>
<name>A0A936NBF7_9ACTN</name>
<comment type="caution">
    <text evidence="1">The sequence shown here is derived from an EMBL/GenBank/DDBJ whole genome shotgun (WGS) entry which is preliminary data.</text>
</comment>
<protein>
    <submittedName>
        <fullName evidence="1">CopG family transcriptional regulator</fullName>
    </submittedName>
</protein>
<sequence length="140" mass="15357">MAVVSIRFTDEPLHGRLKDRARRSRTSVSSLAERLIDEGLRTEAHPAVIFRDGPAGRRPVMVGGPDLIDVVGAIVGGDVPTDERRERAAKMLGVTVGLVDAAMAYYAEFTDEVDQLITELANEAEASETAWRRQQELLGR</sequence>
<reference evidence="1 2" key="1">
    <citation type="submission" date="2020-10" db="EMBL/GenBank/DDBJ databases">
        <title>Connecting structure to function with the recovery of over 1000 high-quality activated sludge metagenome-assembled genomes encoding full-length rRNA genes using long-read sequencing.</title>
        <authorList>
            <person name="Singleton C.M."/>
            <person name="Petriglieri F."/>
            <person name="Kristensen J.M."/>
            <person name="Kirkegaard R.H."/>
            <person name="Michaelsen T.Y."/>
            <person name="Andersen M.H."/>
            <person name="Karst S.M."/>
            <person name="Dueholm M.S."/>
            <person name="Nielsen P.H."/>
            <person name="Albertsen M."/>
        </authorList>
    </citation>
    <scope>NUCLEOTIDE SEQUENCE [LARGE SCALE GENOMIC DNA]</scope>
    <source>
        <strain evidence="1">Lyne_18-Q3-R50-59_MAXAC.006</strain>
    </source>
</reference>
<organism evidence="1 2">
    <name type="scientific">Candidatus Neomicrothrix subdominans</name>
    <dbReference type="NCBI Taxonomy" id="2954438"/>
    <lineage>
        <taxon>Bacteria</taxon>
        <taxon>Bacillati</taxon>
        <taxon>Actinomycetota</taxon>
        <taxon>Acidimicrobiia</taxon>
        <taxon>Acidimicrobiales</taxon>
        <taxon>Microthrixaceae</taxon>
        <taxon>Candidatus Neomicrothrix</taxon>
    </lineage>
</organism>
<dbReference type="EMBL" id="JADJZA010000006">
    <property type="protein sequence ID" value="MBK9296890.1"/>
    <property type="molecule type" value="Genomic_DNA"/>
</dbReference>